<dbReference type="AlphaFoldDB" id="A0A8X6Q5K5"/>
<evidence type="ECO:0000313" key="2">
    <source>
        <dbReference type="Proteomes" id="UP000887013"/>
    </source>
</evidence>
<keyword evidence="2" id="KW-1185">Reference proteome</keyword>
<comment type="caution">
    <text evidence="1">The sequence shown here is derived from an EMBL/GenBank/DDBJ whole genome shotgun (WGS) entry which is preliminary data.</text>
</comment>
<protein>
    <submittedName>
        <fullName evidence="1">Uncharacterized protein</fullName>
    </submittedName>
</protein>
<reference evidence="1" key="1">
    <citation type="submission" date="2020-08" db="EMBL/GenBank/DDBJ databases">
        <title>Multicomponent nature underlies the extraordinary mechanical properties of spider dragline silk.</title>
        <authorList>
            <person name="Kono N."/>
            <person name="Nakamura H."/>
            <person name="Mori M."/>
            <person name="Yoshida Y."/>
            <person name="Ohtoshi R."/>
            <person name="Malay A.D."/>
            <person name="Moran D.A.P."/>
            <person name="Tomita M."/>
            <person name="Numata K."/>
            <person name="Arakawa K."/>
        </authorList>
    </citation>
    <scope>NUCLEOTIDE SEQUENCE</scope>
</reference>
<accession>A0A8X6Q5K5</accession>
<sequence length="501" mass="60320">MKEKFFPVLSLKEQSSVKIAIAICQGKEYQALEVETNLFNRFPIKKNIKRNLEKVFLYCIWRRQLPLQLHETDFPPTLRDLFGGMQEDVDLLRNAKCMCNVDLVEHFRRYWIQKGTFIQDLHYEYTKWKTSIEKKISPLLLPNTLRNELLPFVLNIRLEINKWKEVHQKIACPVVEPSSFHWKSSGKIDYQETAIFLIRNEEVDIQFRYALADAYYLNEEAFSLWEKMTPDERPFDHLHDPPFSIRSIMSQDEIDWDGLAEETVLLESDDLDYRTFWHPHYHLGVRTFFTNLSRQKRIEWLIYSVQHEIIDNEEFLFCLSQLETYHEKEIVFMECPCHILGYFLDRPLQSKFLEVADLLWTYLSGRMFFFLIHFIIYQKVIKAWKDFDYSQLLKDFWYRSPIHLKECIKLKNIYQVMMYVIHCDKLESICNEDFVKLCQNIDYAFHFPATIVSLDSELLTEIRLLRKEAVLLRLSRSHSRNRQLRFRQKPQLLKMNILASS</sequence>
<gene>
    <name evidence="1" type="primary">AVEN_271376_1</name>
    <name evidence="1" type="ORF">NPIL_468361</name>
</gene>
<name>A0A8X6Q5K5_NEPPI</name>
<dbReference type="EMBL" id="BMAW01028304">
    <property type="protein sequence ID" value="GFU06780.1"/>
    <property type="molecule type" value="Genomic_DNA"/>
</dbReference>
<dbReference type="Proteomes" id="UP000887013">
    <property type="component" value="Unassembled WGS sequence"/>
</dbReference>
<organism evidence="1 2">
    <name type="scientific">Nephila pilipes</name>
    <name type="common">Giant wood spider</name>
    <name type="synonym">Nephila maculata</name>
    <dbReference type="NCBI Taxonomy" id="299642"/>
    <lineage>
        <taxon>Eukaryota</taxon>
        <taxon>Metazoa</taxon>
        <taxon>Ecdysozoa</taxon>
        <taxon>Arthropoda</taxon>
        <taxon>Chelicerata</taxon>
        <taxon>Arachnida</taxon>
        <taxon>Araneae</taxon>
        <taxon>Araneomorphae</taxon>
        <taxon>Entelegynae</taxon>
        <taxon>Araneoidea</taxon>
        <taxon>Nephilidae</taxon>
        <taxon>Nephila</taxon>
    </lineage>
</organism>
<proteinExistence type="predicted"/>
<evidence type="ECO:0000313" key="1">
    <source>
        <dbReference type="EMBL" id="GFU06780.1"/>
    </source>
</evidence>